<evidence type="ECO:0000256" key="1">
    <source>
        <dbReference type="SAM" id="MobiDB-lite"/>
    </source>
</evidence>
<evidence type="ECO:0008006" key="5">
    <source>
        <dbReference type="Google" id="ProtNLM"/>
    </source>
</evidence>
<dbReference type="Proteomes" id="UP000029525">
    <property type="component" value="Unassembled WGS sequence"/>
</dbReference>
<reference evidence="3 4" key="1">
    <citation type="submission" date="2014-07" db="EMBL/GenBank/DDBJ databases">
        <authorList>
            <person name="McCorrison J."/>
            <person name="Sanka R."/>
            <person name="Torralba M."/>
            <person name="Gillis M."/>
            <person name="Haft D.H."/>
            <person name="Methe B."/>
            <person name="Sutton G."/>
            <person name="Nelson K.E."/>
        </authorList>
    </citation>
    <scope>NUCLEOTIDE SEQUENCE [LARGE SCALE GENOMIC DNA]</scope>
    <source>
        <strain evidence="3 4">DNF00320</strain>
    </source>
</reference>
<name>A0A096ABH6_9BACT</name>
<dbReference type="EMBL" id="JRNQ01000036">
    <property type="protein sequence ID" value="KGF44458.1"/>
    <property type="molecule type" value="Genomic_DNA"/>
</dbReference>
<evidence type="ECO:0000256" key="2">
    <source>
        <dbReference type="SAM" id="SignalP"/>
    </source>
</evidence>
<feature type="chain" id="PRO_5001916856" description="Lipoprotein" evidence="2">
    <location>
        <begin position="27"/>
        <end position="649"/>
    </location>
</feature>
<protein>
    <recommendedName>
        <fullName evidence="5">Lipoprotein</fullName>
    </recommendedName>
</protein>
<dbReference type="OrthoDB" id="1080756at2"/>
<proteinExistence type="predicted"/>
<dbReference type="AlphaFoldDB" id="A0A096ABH6"/>
<evidence type="ECO:0000313" key="3">
    <source>
        <dbReference type="EMBL" id="KGF44458.1"/>
    </source>
</evidence>
<comment type="caution">
    <text evidence="3">The sequence shown here is derived from an EMBL/GenBank/DDBJ whole genome shotgun (WGS) entry which is preliminary data.</text>
</comment>
<organism evidence="3 4">
    <name type="scientific">Prevotella bivia DNF00320</name>
    <dbReference type="NCBI Taxonomy" id="1401068"/>
    <lineage>
        <taxon>Bacteria</taxon>
        <taxon>Pseudomonadati</taxon>
        <taxon>Bacteroidota</taxon>
        <taxon>Bacteroidia</taxon>
        <taxon>Bacteroidales</taxon>
        <taxon>Prevotellaceae</taxon>
        <taxon>Prevotella</taxon>
    </lineage>
</organism>
<feature type="signal peptide" evidence="2">
    <location>
        <begin position="1"/>
        <end position="26"/>
    </location>
</feature>
<feature type="region of interest" description="Disordered" evidence="1">
    <location>
        <begin position="52"/>
        <end position="72"/>
    </location>
</feature>
<keyword evidence="2" id="KW-0732">Signal</keyword>
<sequence length="649" mass="72522">MKKNVIKLRLLTMAAAILLLAGCSNNNDFMENKPTAKGVMLTVVAGTDKLALPGDKPKTGTRATLTESDDEENPWKWEANDKLLVVDDKGNPLDVLTLKEGENSAKGRFEGTIKGIKAGQALRFFYLGPNTSKDCIKNGKIDFDFTKNTTYTRNELKNYCALSGTASVMVSGDHAFVNNEVELKNAFAVAHFSVKGEDNSTLGNTYNMLAMHGKNVFLTASVDAATGEASGGSPTSPYRLATHQNAHTKYNLMFAPTLSTSSPYDVYMPLVPGETIIMFDIYTSNSYSDDLVDNPVEPMKGATAANSFVQPVGKPYSKFTVDSKGTQVYFTKGNLQSYLPIQLYSYKIKKNVEAGKLYHTGKDKAIPVTCKYTVQKGSYRFATNQWDVVEPTDYTDPNAYFGEWSCVKGLDGKWYVSGERNPYFDMFFFGDPAHPAAVDTDKGKYFAPTASTEYQGTHKDWGTTYVQVDRKPTFTLTWDQWKYLLQQRYFENAGYDRPVTTAWLDLNANGIFERTVDIPGLVIFPDGMTRDKAKSFFYNPSLLIFQTQWSFDTDTDAAKHLMKPEAVTKEGCVFLPYTGWNNGHKTSGKKEFCKTEQNYRHFNYWASSSSWQKIVAHINITMGGVLSYRGDLWDYPSGNAVRLVQKVNP</sequence>
<gene>
    <name evidence="3" type="ORF">HMPREF0647_06735</name>
</gene>
<dbReference type="PROSITE" id="PS51257">
    <property type="entry name" value="PROKAR_LIPOPROTEIN"/>
    <property type="match status" value="1"/>
</dbReference>
<dbReference type="RefSeq" id="WP_036867224.1">
    <property type="nucleotide sequence ID" value="NZ_JRNQ01000036.1"/>
</dbReference>
<evidence type="ECO:0000313" key="4">
    <source>
        <dbReference type="Proteomes" id="UP000029525"/>
    </source>
</evidence>
<accession>A0A096ABH6</accession>